<feature type="non-terminal residue" evidence="1">
    <location>
        <position position="1"/>
    </location>
</feature>
<reference evidence="1 2" key="1">
    <citation type="journal article" date="2014" name="Am. J. Bot.">
        <title>Genome assembly and annotation for red clover (Trifolium pratense; Fabaceae).</title>
        <authorList>
            <person name="Istvanek J."/>
            <person name="Jaros M."/>
            <person name="Krenek A."/>
            <person name="Repkova J."/>
        </authorList>
    </citation>
    <scope>NUCLEOTIDE SEQUENCE [LARGE SCALE GENOMIC DNA]</scope>
    <source>
        <strain evidence="2">cv. Tatra</strain>
        <tissue evidence="1">Young leaves</tissue>
    </source>
</reference>
<gene>
    <name evidence="1" type="ORF">L195_g049693</name>
</gene>
<organism evidence="1 2">
    <name type="scientific">Trifolium pratense</name>
    <name type="common">Red clover</name>
    <dbReference type="NCBI Taxonomy" id="57577"/>
    <lineage>
        <taxon>Eukaryota</taxon>
        <taxon>Viridiplantae</taxon>
        <taxon>Streptophyta</taxon>
        <taxon>Embryophyta</taxon>
        <taxon>Tracheophyta</taxon>
        <taxon>Spermatophyta</taxon>
        <taxon>Magnoliopsida</taxon>
        <taxon>eudicotyledons</taxon>
        <taxon>Gunneridae</taxon>
        <taxon>Pentapetalae</taxon>
        <taxon>rosids</taxon>
        <taxon>fabids</taxon>
        <taxon>Fabales</taxon>
        <taxon>Fabaceae</taxon>
        <taxon>Papilionoideae</taxon>
        <taxon>50 kb inversion clade</taxon>
        <taxon>NPAAA clade</taxon>
        <taxon>Hologalegina</taxon>
        <taxon>IRL clade</taxon>
        <taxon>Trifolieae</taxon>
        <taxon>Trifolium</taxon>
    </lineage>
</organism>
<evidence type="ECO:0000313" key="2">
    <source>
        <dbReference type="Proteomes" id="UP000236291"/>
    </source>
</evidence>
<evidence type="ECO:0000313" key="1">
    <source>
        <dbReference type="EMBL" id="PNX56076.1"/>
    </source>
</evidence>
<dbReference type="Proteomes" id="UP000236291">
    <property type="component" value="Unassembled WGS sequence"/>
</dbReference>
<proteinExistence type="predicted"/>
<name>A0A2K3JPY7_TRIPR</name>
<dbReference type="EMBL" id="ASHM01073822">
    <property type="protein sequence ID" value="PNX56076.1"/>
    <property type="molecule type" value="Genomic_DNA"/>
</dbReference>
<sequence length="39" mass="4322">EYKIIMYRVDVAKLIGIHGRVDGCDFALCLTILCGTFAC</sequence>
<protein>
    <submittedName>
        <fullName evidence="1">Uncharacterized protein</fullName>
    </submittedName>
</protein>
<dbReference type="AlphaFoldDB" id="A0A2K3JPY7"/>
<reference evidence="1 2" key="2">
    <citation type="journal article" date="2017" name="Front. Plant Sci.">
        <title>Gene Classification and Mining of Molecular Markers Useful in Red Clover (Trifolium pratense) Breeding.</title>
        <authorList>
            <person name="Istvanek J."/>
            <person name="Dluhosova J."/>
            <person name="Dluhos P."/>
            <person name="Patkova L."/>
            <person name="Nedelnik J."/>
            <person name="Repkova J."/>
        </authorList>
    </citation>
    <scope>NUCLEOTIDE SEQUENCE [LARGE SCALE GENOMIC DNA]</scope>
    <source>
        <strain evidence="2">cv. Tatra</strain>
        <tissue evidence="1">Young leaves</tissue>
    </source>
</reference>
<comment type="caution">
    <text evidence="1">The sequence shown here is derived from an EMBL/GenBank/DDBJ whole genome shotgun (WGS) entry which is preliminary data.</text>
</comment>
<accession>A0A2K3JPY7</accession>